<sequence>MSANLPMLNLASENWANMSMGGTPGMLSAASGHAATQGQYGMWMSGVSNLSPNQNCAMPSYLRSPAPYSLTPSTSAASPVLGNITAGPGNGGSASSSPQGTQPTSGFEHASCDVNAFTSHVSPPARPVDAQRSGWSPLTPPPL</sequence>
<keyword evidence="3" id="KW-1185">Reference proteome</keyword>
<organism evidence="2 3">
    <name type="scientific">Elysia marginata</name>
    <dbReference type="NCBI Taxonomy" id="1093978"/>
    <lineage>
        <taxon>Eukaryota</taxon>
        <taxon>Metazoa</taxon>
        <taxon>Spiralia</taxon>
        <taxon>Lophotrochozoa</taxon>
        <taxon>Mollusca</taxon>
        <taxon>Gastropoda</taxon>
        <taxon>Heterobranchia</taxon>
        <taxon>Euthyneura</taxon>
        <taxon>Panpulmonata</taxon>
        <taxon>Sacoglossa</taxon>
        <taxon>Placobranchoidea</taxon>
        <taxon>Plakobranchidae</taxon>
        <taxon>Elysia</taxon>
    </lineage>
</organism>
<comment type="caution">
    <text evidence="2">The sequence shown here is derived from an EMBL/GenBank/DDBJ whole genome shotgun (WGS) entry which is preliminary data.</text>
</comment>
<protein>
    <submittedName>
        <fullName evidence="2">Brachyury protein</fullName>
    </submittedName>
</protein>
<evidence type="ECO:0000313" key="2">
    <source>
        <dbReference type="EMBL" id="GFR57864.1"/>
    </source>
</evidence>
<dbReference type="Proteomes" id="UP000762676">
    <property type="component" value="Unassembled WGS sequence"/>
</dbReference>
<proteinExistence type="predicted"/>
<evidence type="ECO:0000256" key="1">
    <source>
        <dbReference type="SAM" id="MobiDB-lite"/>
    </source>
</evidence>
<feature type="region of interest" description="Disordered" evidence="1">
    <location>
        <begin position="67"/>
        <end position="143"/>
    </location>
</feature>
<name>A0AAV4EB20_9GAST</name>
<evidence type="ECO:0000313" key="3">
    <source>
        <dbReference type="Proteomes" id="UP000762676"/>
    </source>
</evidence>
<dbReference type="AlphaFoldDB" id="A0AAV4EB20"/>
<reference evidence="2 3" key="1">
    <citation type="journal article" date="2021" name="Elife">
        <title>Chloroplast acquisition without the gene transfer in kleptoplastic sea slugs, Plakobranchus ocellatus.</title>
        <authorList>
            <person name="Maeda T."/>
            <person name="Takahashi S."/>
            <person name="Yoshida T."/>
            <person name="Shimamura S."/>
            <person name="Takaki Y."/>
            <person name="Nagai Y."/>
            <person name="Toyoda A."/>
            <person name="Suzuki Y."/>
            <person name="Arimoto A."/>
            <person name="Ishii H."/>
            <person name="Satoh N."/>
            <person name="Nishiyama T."/>
            <person name="Hasebe M."/>
            <person name="Maruyama T."/>
            <person name="Minagawa J."/>
            <person name="Obokata J."/>
            <person name="Shigenobu S."/>
        </authorList>
    </citation>
    <scope>NUCLEOTIDE SEQUENCE [LARGE SCALE GENOMIC DNA]</scope>
</reference>
<dbReference type="EMBL" id="BMAT01007116">
    <property type="protein sequence ID" value="GFR57864.1"/>
    <property type="molecule type" value="Genomic_DNA"/>
</dbReference>
<gene>
    <name evidence="2" type="ORF">ElyMa_003465800</name>
</gene>
<accession>A0AAV4EB20</accession>